<keyword evidence="1" id="KW-0732">Signal</keyword>
<feature type="signal peptide" evidence="1">
    <location>
        <begin position="1"/>
        <end position="22"/>
    </location>
</feature>
<evidence type="ECO:0000256" key="1">
    <source>
        <dbReference type="SAM" id="SignalP"/>
    </source>
</evidence>
<evidence type="ECO:0000313" key="2">
    <source>
        <dbReference type="Proteomes" id="UP000095287"/>
    </source>
</evidence>
<dbReference type="GO" id="GO:0006629">
    <property type="term" value="P:lipid metabolic process"/>
    <property type="evidence" value="ECO:0007669"/>
    <property type="project" value="TreeGrafter"/>
</dbReference>
<evidence type="ECO:0000313" key="3">
    <source>
        <dbReference type="WBParaSite" id="L893_g20190.t1"/>
    </source>
</evidence>
<name>A0A1I7YVK1_9BILA</name>
<accession>A0A1I7YVK1</accession>
<dbReference type="PANTHER" id="PTHR37981">
    <property type="entry name" value="LIPASE 2"/>
    <property type="match status" value="1"/>
</dbReference>
<keyword evidence="2" id="KW-1185">Reference proteome</keyword>
<dbReference type="WBParaSite" id="L893_g20190.t1">
    <property type="protein sequence ID" value="L893_g20190.t1"/>
    <property type="gene ID" value="L893_g20190"/>
</dbReference>
<dbReference type="PANTHER" id="PTHR37981:SF1">
    <property type="entry name" value="SGNH HYDROLASE-TYPE ESTERASE DOMAIN-CONTAINING PROTEIN"/>
    <property type="match status" value="1"/>
</dbReference>
<proteinExistence type="predicted"/>
<dbReference type="Proteomes" id="UP000095287">
    <property type="component" value="Unplaced"/>
</dbReference>
<dbReference type="InterPro" id="IPR037460">
    <property type="entry name" value="SEST-like"/>
</dbReference>
<dbReference type="InterPro" id="IPR036514">
    <property type="entry name" value="SGNH_hydro_sf"/>
</dbReference>
<dbReference type="Gene3D" id="3.40.50.1110">
    <property type="entry name" value="SGNH hydrolase"/>
    <property type="match status" value="1"/>
</dbReference>
<sequence>MTVSAAPPAIFMYLFGLFNSWSQLTMMLVDLSVGSNLITLEIEYTRPAPGPTDSLEAFKAAYNLVFLNVCSSVPDGLKDQEIRYDWTMKLEGSTLYDQQLPSTPNCSISWKAPVQANYIVTVTGYVANGTEKALMGQNKITVVDRWIAAIGDSYASGEGNPSINCAANKPAKWMSEICHRSNRSWPHKVFSLFEHRFQNAAVHFTYVPCTGASVDNGILTGKDQSQLELIGNITAFRRSGPDVLLMSLGGNDVGYSEILSHLINSANEERSNYLFGGLDLRFFYVSHQIDRVVEKLKQIRPKMVVLPHYFDITENEVGHIDSDCEDLRKVPRQNLRQARLLILNRLNEILALKGFQNQWVILSSEIRSIFAKKGICSRNSLIRSIASSNHIQCNPFGGFHPTEEAHTQIAEAIWNRIGPQIFD</sequence>
<dbReference type="GO" id="GO:0016788">
    <property type="term" value="F:hydrolase activity, acting on ester bonds"/>
    <property type="evidence" value="ECO:0007669"/>
    <property type="project" value="InterPro"/>
</dbReference>
<protein>
    <submittedName>
        <fullName evidence="3">SGNH_hydro domain-containing protein</fullName>
    </submittedName>
</protein>
<feature type="chain" id="PRO_5009312644" evidence="1">
    <location>
        <begin position="23"/>
        <end position="423"/>
    </location>
</feature>
<reference evidence="3" key="1">
    <citation type="submission" date="2016-11" db="UniProtKB">
        <authorList>
            <consortium name="WormBaseParasite"/>
        </authorList>
    </citation>
    <scope>IDENTIFICATION</scope>
</reference>
<dbReference type="SUPFAM" id="SSF52266">
    <property type="entry name" value="SGNH hydrolase"/>
    <property type="match status" value="1"/>
</dbReference>
<dbReference type="AlphaFoldDB" id="A0A1I7YVK1"/>
<organism evidence="2 3">
    <name type="scientific">Steinernema glaseri</name>
    <dbReference type="NCBI Taxonomy" id="37863"/>
    <lineage>
        <taxon>Eukaryota</taxon>
        <taxon>Metazoa</taxon>
        <taxon>Ecdysozoa</taxon>
        <taxon>Nematoda</taxon>
        <taxon>Chromadorea</taxon>
        <taxon>Rhabditida</taxon>
        <taxon>Tylenchina</taxon>
        <taxon>Panagrolaimomorpha</taxon>
        <taxon>Strongyloidoidea</taxon>
        <taxon>Steinernematidae</taxon>
        <taxon>Steinernema</taxon>
    </lineage>
</organism>